<dbReference type="Pfam" id="PF00004">
    <property type="entry name" value="AAA"/>
    <property type="match status" value="1"/>
</dbReference>
<dbReference type="EMBL" id="SDMR01000005">
    <property type="protein sequence ID" value="TBT95359.1"/>
    <property type="molecule type" value="Genomic_DNA"/>
</dbReference>
<evidence type="ECO:0000313" key="5">
    <source>
        <dbReference type="EMBL" id="TBT95359.1"/>
    </source>
</evidence>
<dbReference type="GO" id="GO:0016887">
    <property type="term" value="F:ATP hydrolysis activity"/>
    <property type="evidence" value="ECO:0007669"/>
    <property type="project" value="InterPro"/>
</dbReference>
<dbReference type="SMART" id="SM00382">
    <property type="entry name" value="AAA"/>
    <property type="match status" value="1"/>
</dbReference>
<evidence type="ECO:0000256" key="2">
    <source>
        <dbReference type="ARBA" id="ARBA00022741"/>
    </source>
</evidence>
<name>A0A4Q9KNH7_PROTD</name>
<dbReference type="SUPFAM" id="SSF52540">
    <property type="entry name" value="P-loop containing nucleoside triphosphate hydrolases"/>
    <property type="match status" value="1"/>
</dbReference>
<evidence type="ECO:0000256" key="3">
    <source>
        <dbReference type="ARBA" id="ARBA00022840"/>
    </source>
</evidence>
<keyword evidence="6" id="KW-1185">Reference proteome</keyword>
<evidence type="ECO:0000256" key="1">
    <source>
        <dbReference type="ARBA" id="ARBA00006914"/>
    </source>
</evidence>
<dbReference type="InterPro" id="IPR003593">
    <property type="entry name" value="AAA+_ATPase"/>
</dbReference>
<proteinExistence type="inferred from homology"/>
<dbReference type="InterPro" id="IPR050221">
    <property type="entry name" value="26S_Proteasome_ATPase"/>
</dbReference>
<dbReference type="AlphaFoldDB" id="A0A4Q9KNH7"/>
<dbReference type="InterPro" id="IPR027417">
    <property type="entry name" value="P-loop_NTPase"/>
</dbReference>
<keyword evidence="2" id="KW-0547">Nucleotide-binding</keyword>
<evidence type="ECO:0000259" key="4">
    <source>
        <dbReference type="SMART" id="SM00382"/>
    </source>
</evidence>
<dbReference type="GO" id="GO:0005524">
    <property type="term" value="F:ATP binding"/>
    <property type="evidence" value="ECO:0007669"/>
    <property type="project" value="UniProtKB-KW"/>
</dbReference>
<reference evidence="5 6" key="1">
    <citation type="submission" date="2019-01" db="EMBL/GenBank/DDBJ databases">
        <title>Lactibacter flavus gen. nov., sp. nov., a novel bacterium of the family Propionibacteriaceae isolated from raw milk and dairy products.</title>
        <authorList>
            <person name="Huptas C."/>
            <person name="Wenning M."/>
            <person name="Breitenwieser F."/>
            <person name="Doll E."/>
            <person name="Von Neubeck M."/>
            <person name="Busse H.-J."/>
            <person name="Scherer S."/>
        </authorList>
    </citation>
    <scope>NUCLEOTIDE SEQUENCE [LARGE SCALE GENOMIC DNA]</scope>
    <source>
        <strain evidence="5 6">DSM 22130</strain>
    </source>
</reference>
<dbReference type="OrthoDB" id="9802352at2"/>
<accession>A0A4Q9KNH7</accession>
<dbReference type="InterPro" id="IPR003959">
    <property type="entry name" value="ATPase_AAA_core"/>
</dbReference>
<dbReference type="Proteomes" id="UP000291933">
    <property type="component" value="Unassembled WGS sequence"/>
</dbReference>
<dbReference type="Gene3D" id="3.40.50.300">
    <property type="entry name" value="P-loop containing nucleotide triphosphate hydrolases"/>
    <property type="match status" value="1"/>
</dbReference>
<evidence type="ECO:0000313" key="6">
    <source>
        <dbReference type="Proteomes" id="UP000291933"/>
    </source>
</evidence>
<dbReference type="RefSeq" id="WP_131171655.1">
    <property type="nucleotide sequence ID" value="NZ_FXTL01000008.1"/>
</dbReference>
<protein>
    <submittedName>
        <fullName evidence="5">ATP-binding protein</fullName>
    </submittedName>
</protein>
<sequence>MNPLVAWVAELLLASWRRQEREGRYRGADDFRALHIDPADALASWRAATAPGAPWPDGLASGFDAAVRFPDALGLDAGETLVAALAVAVEVEPRLRPLVAALTDDPGARQPTVGLAAELADALDLPPAAVRAAVAPGGRLALFGLVATLAVPGRPSPADAWVVASGWLTDAVEGEESEANGLAWVTAEAADGVRTTVVSGADHLRHAESVAAPSGRAALWTNPRGETLPAAARAALLADAVLVAALDDVPPPELVAALSAVAEAGVRVAVSLAPGVSWVAPASWRVLTVSPAPAASRARRWADALARRGAVAHAEDLAALASEYPLGLDAIEEAAERAVAGWPADDPQVPTLGDLRLAARRTAWRDLSSCARPGPTGSGWDDLVVTDAIGGQLRDVAAAIGQRGRVLDDWGFGGRPGSRGYHVLFAGPSGTGKTMSAGVIAAATGLELWVVDLARVVDKYLGETEKAIDKVLRAAEASGAMLLFDEADALFGRRGEVKEAKDRWANVEVAFLLQRIEEHDGVTVLTTNVSHHLDEAFARRMSQRVEFTVPDASLRRRLWTASLPADAPLDARSDLETVADRFELAGGAIRTAALNAAYEAAAEGTPIGLRHLVRASVLELAKSGRPPTRADLGDLGVHLGAGR</sequence>
<dbReference type="PANTHER" id="PTHR23073">
    <property type="entry name" value="26S PROTEASOME REGULATORY SUBUNIT"/>
    <property type="match status" value="1"/>
</dbReference>
<gene>
    <name evidence="5" type="ORF">ET996_05995</name>
</gene>
<dbReference type="CDD" id="cd19481">
    <property type="entry name" value="RecA-like_protease"/>
    <property type="match status" value="1"/>
</dbReference>
<comment type="similarity">
    <text evidence="1">Belongs to the AAA ATPase family.</text>
</comment>
<keyword evidence="3 5" id="KW-0067">ATP-binding</keyword>
<feature type="domain" description="AAA+ ATPase" evidence="4">
    <location>
        <begin position="419"/>
        <end position="551"/>
    </location>
</feature>
<comment type="caution">
    <text evidence="5">The sequence shown here is derived from an EMBL/GenBank/DDBJ whole genome shotgun (WGS) entry which is preliminary data.</text>
</comment>
<organism evidence="5 6">
    <name type="scientific">Propioniciclava tarda</name>
    <dbReference type="NCBI Taxonomy" id="433330"/>
    <lineage>
        <taxon>Bacteria</taxon>
        <taxon>Bacillati</taxon>
        <taxon>Actinomycetota</taxon>
        <taxon>Actinomycetes</taxon>
        <taxon>Propionibacteriales</taxon>
        <taxon>Propionibacteriaceae</taxon>
        <taxon>Propioniciclava</taxon>
    </lineage>
</organism>